<feature type="chain" id="PRO_5001521290" description="Evasin" evidence="8">
    <location>
        <begin position="24"/>
        <end position="148"/>
    </location>
</feature>
<keyword evidence="3 6" id="KW-0732">Signal</keyword>
<evidence type="ECO:0000256" key="6">
    <source>
        <dbReference type="RuleBase" id="RU369006"/>
    </source>
</evidence>
<name>A0A023FSY4_AMBCJ</name>
<protein>
    <recommendedName>
        <fullName evidence="6">Evasin</fullName>
    </recommendedName>
</protein>
<reference evidence="9" key="1">
    <citation type="submission" date="2014-03" db="EMBL/GenBank/DDBJ databases">
        <title>The sialotranscriptome of Amblyomma triste, Amblyomma parvum and Amblyomma cajennense ticks, uncovered by 454-based RNA-seq.</title>
        <authorList>
            <person name="Garcia G.R."/>
            <person name="Gardinassi L.G."/>
            <person name="Ribeiro J.M."/>
            <person name="Anatriello E."/>
            <person name="Ferreira B.R."/>
            <person name="Moreira H.N."/>
            <person name="Mafra C."/>
            <person name="Olegario M.M."/>
            <person name="Szabo P.J."/>
            <person name="Miranda-Santos I.K."/>
            <person name="Maruyama S.R."/>
        </authorList>
    </citation>
    <scope>NUCLEOTIDE SEQUENCE</scope>
    <source>
        <strain evidence="9">Uberlandia</strain>
        <tissue evidence="9">Salivary glands</tissue>
    </source>
</reference>
<accession>A0A023FSY4</accession>
<proteinExistence type="evidence at transcript level"/>
<feature type="compositionally biased region" description="Low complexity" evidence="7">
    <location>
        <begin position="130"/>
        <end position="148"/>
    </location>
</feature>
<evidence type="ECO:0000256" key="2">
    <source>
        <dbReference type="ARBA" id="ARBA00022525"/>
    </source>
</evidence>
<sequence>MASATPFAIVIFLCASQALVAFSATEETDSSEEEDVSYEYYDPPTDNSSCIIQGLNTTGHPLSVGCVITCENYTLHLPNGTECLSLSTAAADAMQSNVNYTCPVGLCFNGQCQPNGLAIGCWHDTPPPNSTSVTTKAPTTTTTSGSSM</sequence>
<dbReference type="Pfam" id="PF19429">
    <property type="entry name" value="EVA_Class_A"/>
    <property type="match status" value="1"/>
</dbReference>
<evidence type="ECO:0000256" key="7">
    <source>
        <dbReference type="SAM" id="MobiDB-lite"/>
    </source>
</evidence>
<comment type="function">
    <text evidence="6">Salivary chemokine-binding protein which binds to host chemokines.</text>
</comment>
<keyword evidence="5 6" id="KW-0325">Glycoprotein</keyword>
<dbReference type="GO" id="GO:0005576">
    <property type="term" value="C:extracellular region"/>
    <property type="evidence" value="ECO:0007669"/>
    <property type="project" value="UniProtKB-SubCell"/>
</dbReference>
<organism evidence="9">
    <name type="scientific">Amblyomma cajennense</name>
    <name type="common">Cayenne tick</name>
    <name type="synonym">Acarus cajennensis</name>
    <dbReference type="NCBI Taxonomy" id="34607"/>
    <lineage>
        <taxon>Eukaryota</taxon>
        <taxon>Metazoa</taxon>
        <taxon>Ecdysozoa</taxon>
        <taxon>Arthropoda</taxon>
        <taxon>Chelicerata</taxon>
        <taxon>Arachnida</taxon>
        <taxon>Acari</taxon>
        <taxon>Parasitiformes</taxon>
        <taxon>Ixodida</taxon>
        <taxon>Ixodoidea</taxon>
        <taxon>Ixodidae</taxon>
        <taxon>Amblyomminae</taxon>
        <taxon>Amblyomma</taxon>
    </lineage>
</organism>
<feature type="region of interest" description="Disordered" evidence="7">
    <location>
        <begin position="129"/>
        <end position="148"/>
    </location>
</feature>
<evidence type="ECO:0000256" key="8">
    <source>
        <dbReference type="SAM" id="SignalP"/>
    </source>
</evidence>
<dbReference type="InterPro" id="IPR045797">
    <property type="entry name" value="EVA_Class_A"/>
</dbReference>
<evidence type="ECO:0000256" key="1">
    <source>
        <dbReference type="ARBA" id="ARBA00004613"/>
    </source>
</evidence>
<dbReference type="Gene3D" id="2.30.130.100">
    <property type="match status" value="1"/>
</dbReference>
<dbReference type="AlphaFoldDB" id="A0A023FSY4"/>
<comment type="subcellular location">
    <subcellularLocation>
        <location evidence="1 6">Secreted</location>
    </subcellularLocation>
</comment>
<keyword evidence="2 6" id="KW-0964">Secreted</keyword>
<evidence type="ECO:0000256" key="5">
    <source>
        <dbReference type="ARBA" id="ARBA00023180"/>
    </source>
</evidence>
<evidence type="ECO:0000313" key="9">
    <source>
        <dbReference type="EMBL" id="JAC23898.1"/>
    </source>
</evidence>
<evidence type="ECO:0000256" key="3">
    <source>
        <dbReference type="ARBA" id="ARBA00022729"/>
    </source>
</evidence>
<feature type="signal peptide" evidence="8">
    <location>
        <begin position="1"/>
        <end position="23"/>
    </location>
</feature>
<dbReference type="GO" id="GO:0019957">
    <property type="term" value="F:C-C chemokine binding"/>
    <property type="evidence" value="ECO:0007669"/>
    <property type="project" value="InterPro"/>
</dbReference>
<dbReference type="EMBL" id="GBBK01000584">
    <property type="protein sequence ID" value="JAC23898.1"/>
    <property type="molecule type" value="mRNA"/>
</dbReference>
<keyword evidence="4 6" id="KW-1015">Disulfide bond</keyword>
<evidence type="ECO:0000256" key="4">
    <source>
        <dbReference type="ARBA" id="ARBA00023157"/>
    </source>
</evidence>